<keyword evidence="2" id="KW-1185">Reference proteome</keyword>
<dbReference type="GeneID" id="25769590"/>
<evidence type="ECO:0000313" key="1">
    <source>
        <dbReference type="EMBL" id="ESX03621.1"/>
    </source>
</evidence>
<protein>
    <submittedName>
        <fullName evidence="1">Uncharacterized protein</fullName>
    </submittedName>
</protein>
<organism evidence="1 2">
    <name type="scientific">Ogataea parapolymorpha (strain ATCC 26012 / BCRC 20466 / JCM 22074 / NRRL Y-7560 / DL-1)</name>
    <name type="common">Yeast</name>
    <name type="synonym">Hansenula polymorpha</name>
    <dbReference type="NCBI Taxonomy" id="871575"/>
    <lineage>
        <taxon>Eukaryota</taxon>
        <taxon>Fungi</taxon>
        <taxon>Dikarya</taxon>
        <taxon>Ascomycota</taxon>
        <taxon>Saccharomycotina</taxon>
        <taxon>Pichiomycetes</taxon>
        <taxon>Pichiales</taxon>
        <taxon>Pichiaceae</taxon>
        <taxon>Ogataea</taxon>
    </lineage>
</organism>
<comment type="caution">
    <text evidence="1">The sequence shown here is derived from an EMBL/GenBank/DDBJ whole genome shotgun (WGS) entry which is preliminary data.</text>
</comment>
<gene>
    <name evidence="1" type="ORF">HPODL_00115</name>
</gene>
<dbReference type="KEGG" id="opa:HPODL_00115"/>
<dbReference type="RefSeq" id="XP_013937037.1">
    <property type="nucleotide sequence ID" value="XM_014081562.1"/>
</dbReference>
<dbReference type="EMBL" id="AEOI02000001">
    <property type="protein sequence ID" value="ESX03621.1"/>
    <property type="molecule type" value="Genomic_DNA"/>
</dbReference>
<name>W1QLC9_OGAPD</name>
<dbReference type="HOGENOM" id="CLU_597285_0_0_1"/>
<dbReference type="OrthoDB" id="10293325at2759"/>
<accession>W1QLC9</accession>
<evidence type="ECO:0000313" key="2">
    <source>
        <dbReference type="Proteomes" id="UP000008673"/>
    </source>
</evidence>
<reference evidence="1 2" key="1">
    <citation type="journal article" date="2013" name="BMC Genomics">
        <title>Genome sequence and analysis of methylotrophic yeast Hansenula polymorpha DL1.</title>
        <authorList>
            <person name="Ravin N.V."/>
            <person name="Eldarov M.A."/>
            <person name="Kadnikov V.V."/>
            <person name="Beletsky A.V."/>
            <person name="Schneider J."/>
            <person name="Mardanova E.S."/>
            <person name="Smekalova E.M."/>
            <person name="Zvereva M.I."/>
            <person name="Dontsova O.A."/>
            <person name="Mardanov A.V."/>
            <person name="Skryabin K.G."/>
        </authorList>
    </citation>
    <scope>NUCLEOTIDE SEQUENCE [LARGE SCALE GENOMIC DNA]</scope>
    <source>
        <strain evidence="2">ATCC 26012 / BCRC 20466 / JCM 22074 / NRRL Y-7560 / DL-1</strain>
    </source>
</reference>
<dbReference type="Proteomes" id="UP000008673">
    <property type="component" value="Unassembled WGS sequence"/>
</dbReference>
<proteinExistence type="predicted"/>
<dbReference type="AlphaFoldDB" id="W1QLC9"/>
<sequence length="458" mass="52419">MSRALSLAVTGVHDLRALGTAELAAMVLRRPEPILLPRRGRMVRAGVFARQGTYADDFRFQRLIQALNQGVRGDFARAVCRDVAVVRQFVLPHSQSRVLGRSADWRAQLAQLQNTEFGRYVVQLVSNRQDEEADRAVLRLLGTEYEFSHTAATLDVICRYLYDRGKWREVVAMLDIYSQWRKTPAVATYNRAIAAKRQLRHCDEDDFESWVFERLRVQRLAPDADTFLRIFEKLSTLDSRLACLGVMSFKQINVESLVGPVVAQAAEKLGGTRIGKKFLFPSCLRVHFSKLFLARMLAHSGPQMALRYLDWTRTPLSPRLVAVLVLFFLQRQPCEIWNAVAAINYFRTHYGYRCDSKYDKLLVIKPLYNAARERQLDTRVLKVLYHESFWQDQNGAVHSSVKKSRLEGAVAEPLTESDRAWARDVMDICWPVDQTGAPLVDEPGQLFLDKSRYLGHNA</sequence>